<evidence type="ECO:0000256" key="17">
    <source>
        <dbReference type="ARBA" id="ARBA00023180"/>
    </source>
</evidence>
<dbReference type="SUPFAM" id="SSF56112">
    <property type="entry name" value="Protein kinase-like (PK-like)"/>
    <property type="match status" value="1"/>
</dbReference>
<dbReference type="PROSITE" id="PS00108">
    <property type="entry name" value="PROTEIN_KINASE_ST"/>
    <property type="match status" value="1"/>
</dbReference>
<evidence type="ECO:0000256" key="11">
    <source>
        <dbReference type="ARBA" id="ARBA00022777"/>
    </source>
</evidence>
<keyword evidence="17" id="KW-0325">Glycoprotein</keyword>
<dbReference type="PANTHER" id="PTHR47986:SF1">
    <property type="entry name" value="OS04G0685900 PROTEIN"/>
    <property type="match status" value="1"/>
</dbReference>
<feature type="region of interest" description="Disordered" evidence="19">
    <location>
        <begin position="468"/>
        <end position="528"/>
    </location>
</feature>
<accession>A0A9J5YSM9</accession>
<dbReference type="FunFam" id="3.80.10.10:FF:000129">
    <property type="entry name" value="Leucine-rich repeat receptor-like kinase"/>
    <property type="match status" value="1"/>
</dbReference>
<organism evidence="22 23">
    <name type="scientific">Solanum commersonii</name>
    <name type="common">Commerson's wild potato</name>
    <name type="synonym">Commerson's nightshade</name>
    <dbReference type="NCBI Taxonomy" id="4109"/>
    <lineage>
        <taxon>Eukaryota</taxon>
        <taxon>Viridiplantae</taxon>
        <taxon>Streptophyta</taxon>
        <taxon>Embryophyta</taxon>
        <taxon>Tracheophyta</taxon>
        <taxon>Spermatophyta</taxon>
        <taxon>Magnoliopsida</taxon>
        <taxon>eudicotyledons</taxon>
        <taxon>Gunneridae</taxon>
        <taxon>Pentapetalae</taxon>
        <taxon>asterids</taxon>
        <taxon>lamiids</taxon>
        <taxon>Solanales</taxon>
        <taxon>Solanaceae</taxon>
        <taxon>Solanoideae</taxon>
        <taxon>Solaneae</taxon>
        <taxon>Solanum</taxon>
    </lineage>
</organism>
<dbReference type="OrthoDB" id="2018786at2759"/>
<dbReference type="SMART" id="SM00220">
    <property type="entry name" value="S_TKc"/>
    <property type="match status" value="1"/>
</dbReference>
<keyword evidence="14 20" id="KW-0472">Membrane</keyword>
<dbReference type="Pfam" id="PF07714">
    <property type="entry name" value="PK_Tyr_Ser-Thr"/>
    <property type="match status" value="1"/>
</dbReference>
<dbReference type="FunFam" id="1.10.510.10:FF:000468">
    <property type="entry name" value="PTI1-like tyrosine-protein kinase 3"/>
    <property type="match status" value="1"/>
</dbReference>
<feature type="compositionally biased region" description="Polar residues" evidence="19">
    <location>
        <begin position="949"/>
        <end position="958"/>
    </location>
</feature>
<evidence type="ECO:0000256" key="16">
    <source>
        <dbReference type="ARBA" id="ARBA00023170"/>
    </source>
</evidence>
<evidence type="ECO:0000256" key="12">
    <source>
        <dbReference type="ARBA" id="ARBA00022840"/>
    </source>
</evidence>
<proteinExistence type="inferred from homology"/>
<dbReference type="SUPFAM" id="SSF52058">
    <property type="entry name" value="L domain-like"/>
    <property type="match status" value="1"/>
</dbReference>
<comment type="similarity">
    <text evidence="2">Belongs to the protein kinase superfamily. Ser/Thr protein kinase family.</text>
</comment>
<dbReference type="Proteomes" id="UP000824120">
    <property type="component" value="Chromosome 6"/>
</dbReference>
<dbReference type="GO" id="GO:0004674">
    <property type="term" value="F:protein serine/threonine kinase activity"/>
    <property type="evidence" value="ECO:0007669"/>
    <property type="project" value="UniProtKB-KW"/>
</dbReference>
<feature type="transmembrane region" description="Helical" evidence="20">
    <location>
        <begin position="12"/>
        <end position="30"/>
    </location>
</feature>
<dbReference type="InterPro" id="IPR008271">
    <property type="entry name" value="Ser/Thr_kinase_AS"/>
</dbReference>
<dbReference type="InterPro" id="IPR011009">
    <property type="entry name" value="Kinase-like_dom_sf"/>
</dbReference>
<evidence type="ECO:0000256" key="7">
    <source>
        <dbReference type="ARBA" id="ARBA00022692"/>
    </source>
</evidence>
<feature type="compositionally biased region" description="Pro residues" evidence="19">
    <location>
        <begin position="468"/>
        <end position="477"/>
    </location>
</feature>
<keyword evidence="11" id="KW-0418">Kinase</keyword>
<dbReference type="PROSITE" id="PS50011">
    <property type="entry name" value="PROTEIN_KINASE_DOM"/>
    <property type="match status" value="1"/>
</dbReference>
<keyword evidence="10 18" id="KW-0547">Nucleotide-binding</keyword>
<keyword evidence="9" id="KW-0677">Repeat</keyword>
<dbReference type="InterPro" id="IPR000719">
    <property type="entry name" value="Prot_kinase_dom"/>
</dbReference>
<evidence type="ECO:0000256" key="9">
    <source>
        <dbReference type="ARBA" id="ARBA00022737"/>
    </source>
</evidence>
<dbReference type="Gene3D" id="3.80.10.10">
    <property type="entry name" value="Ribonuclease Inhibitor"/>
    <property type="match status" value="2"/>
</dbReference>
<evidence type="ECO:0000256" key="19">
    <source>
        <dbReference type="SAM" id="MobiDB-lite"/>
    </source>
</evidence>
<dbReference type="GO" id="GO:0005886">
    <property type="term" value="C:plasma membrane"/>
    <property type="evidence" value="ECO:0007669"/>
    <property type="project" value="UniProtKB-SubCell"/>
</dbReference>
<dbReference type="GO" id="GO:0005524">
    <property type="term" value="F:ATP binding"/>
    <property type="evidence" value="ECO:0007669"/>
    <property type="project" value="UniProtKB-UniRule"/>
</dbReference>
<evidence type="ECO:0000256" key="13">
    <source>
        <dbReference type="ARBA" id="ARBA00022989"/>
    </source>
</evidence>
<evidence type="ECO:0000256" key="14">
    <source>
        <dbReference type="ARBA" id="ARBA00023136"/>
    </source>
</evidence>
<keyword evidence="7 20" id="KW-0812">Transmembrane</keyword>
<dbReference type="FunFam" id="3.80.10.10:FF:000190">
    <property type="entry name" value="Receptor-like kinase TMK4"/>
    <property type="match status" value="1"/>
</dbReference>
<protein>
    <recommendedName>
        <fullName evidence="21">Protein kinase domain-containing protein</fullName>
    </recommendedName>
</protein>
<evidence type="ECO:0000313" key="23">
    <source>
        <dbReference type="Proteomes" id="UP000824120"/>
    </source>
</evidence>
<comment type="caution">
    <text evidence="22">The sequence shown here is derived from an EMBL/GenBank/DDBJ whole genome shotgun (WGS) entry which is preliminary data.</text>
</comment>
<dbReference type="InterPro" id="IPR001611">
    <property type="entry name" value="Leu-rich_rpt"/>
</dbReference>
<dbReference type="Gene3D" id="1.10.510.10">
    <property type="entry name" value="Transferase(Phosphotransferase) domain 1"/>
    <property type="match status" value="1"/>
</dbReference>
<evidence type="ECO:0000259" key="21">
    <source>
        <dbReference type="PROSITE" id="PS50011"/>
    </source>
</evidence>
<dbReference type="EMBL" id="JACXVP010000006">
    <property type="protein sequence ID" value="KAG5602744.1"/>
    <property type="molecule type" value="Genomic_DNA"/>
</dbReference>
<feature type="region of interest" description="Disordered" evidence="19">
    <location>
        <begin position="942"/>
        <end position="978"/>
    </location>
</feature>
<name>A0A9J5YSM9_SOLCO</name>
<dbReference type="Gene3D" id="3.30.200.20">
    <property type="entry name" value="Phosphorylase Kinase, domain 1"/>
    <property type="match status" value="1"/>
</dbReference>
<sequence>MCVYKFCDFRGVVIYLCTLGVFLVNVVSGVTNLNDFKILSDFRNGLENPELLKWPSKGNDPCGPPAWPHVFCSSDRVTQIQVQSLGLKGPLPQNLNQLDKLQNLGLQGNGFSGKLPTFNGLSDLKYAYLDNNEFDTIPGDFFNGLSSVQVLALDYNPFNESGWSISIELQDSAQLTNFSCVQCNIVGPVPDFFGKLPSLSALKLSYNRLTGEIPDSFRDSMLRILWLNNQDSPGMMGPIDLIGTMDQLMLLWLQGNSFSGPIPDTIGDLNDLKELNFNGNQLVGLIPQGLANLDLSVLDLNNNKLMGPIPKFRAANATYSSNSFCQPTPGVPCAPQVNALLDLLCGWNYPANLAPEWSGNDPCTGPWLGISCNPKGQITIVNLQNKNLTGTLSPSLANLDSLLEVHLKRNSLHGRIPANLTGLRSLRLLDLSGNNFDPPLPKFRDRVKVITDGNAHLVANVTAAPPPLSISPFPPLSHSPKSSKELPSKSPFPGDNQPTLSDTPLSPEKSSGSDSKSPSGTKGQTTSENHDKTMIIVVVSAASFVFTLLAVVLYFKSKRKRDKDSGTIVIHPKEPFDQDNIVKITILEDPMMYSLQSGTTTTTTTSGGTKGSRVIEIGNLVISTQDLRRVTDNFAPENELGRGGFGVVYKGVIEDGIQIAVKRMESAIINSKALDEFQAEIAVLSKVRHRHLVSLLGYSIEGNERLLVYEYMSKGALSRHLFRWKILNLEPLSWTKRLNIALDVARGMEYLHNLAHQSFIHRDLKSSNILLDDDFRAKVSDFGLVKLAPDKERSVATRLAGTFGYLAPEYAVTGKVTTKIDVFSFGVVLMELVTGLTALDEHRSEETRYLVEWFWQIKSNKENLLASVDPGLDVKEDIHKSICTMAELAGHCTARDPNHRPDMSHVVNVLGQLVESWKPVEEFDEYSGIDYSLPLPEMLKDWQDEDTGDFTSTSQDSRGSIPAKPNGFADSFTSNDAR</sequence>
<evidence type="ECO:0000256" key="8">
    <source>
        <dbReference type="ARBA" id="ARBA00022729"/>
    </source>
</evidence>
<evidence type="ECO:0000256" key="3">
    <source>
        <dbReference type="ARBA" id="ARBA00022475"/>
    </source>
</evidence>
<dbReference type="PROSITE" id="PS00107">
    <property type="entry name" value="PROTEIN_KINASE_ATP"/>
    <property type="match status" value="1"/>
</dbReference>
<keyword evidence="12 18" id="KW-0067">ATP-binding</keyword>
<evidence type="ECO:0000256" key="1">
    <source>
        <dbReference type="ARBA" id="ARBA00004162"/>
    </source>
</evidence>
<evidence type="ECO:0000256" key="2">
    <source>
        <dbReference type="ARBA" id="ARBA00008684"/>
    </source>
</evidence>
<dbReference type="AlphaFoldDB" id="A0A9J5YSM9"/>
<comment type="subcellular location">
    <subcellularLocation>
        <location evidence="1">Cell membrane</location>
        <topology evidence="1">Single-pass membrane protein</topology>
    </subcellularLocation>
</comment>
<dbReference type="CDD" id="cd14066">
    <property type="entry name" value="STKc_IRAK"/>
    <property type="match status" value="1"/>
</dbReference>
<evidence type="ECO:0000256" key="6">
    <source>
        <dbReference type="ARBA" id="ARBA00022679"/>
    </source>
</evidence>
<keyword evidence="13 20" id="KW-1133">Transmembrane helix</keyword>
<dbReference type="InterPro" id="IPR013210">
    <property type="entry name" value="LRR_N_plant-typ"/>
</dbReference>
<evidence type="ECO:0000256" key="18">
    <source>
        <dbReference type="PROSITE-ProRule" id="PRU10141"/>
    </source>
</evidence>
<dbReference type="Pfam" id="PF00560">
    <property type="entry name" value="LRR_1"/>
    <property type="match status" value="3"/>
</dbReference>
<evidence type="ECO:0000256" key="5">
    <source>
        <dbReference type="ARBA" id="ARBA00022614"/>
    </source>
</evidence>
<dbReference type="InterPro" id="IPR052422">
    <property type="entry name" value="Auxin_Ser/Thr_Kinase"/>
</dbReference>
<feature type="compositionally biased region" description="Low complexity" evidence="19">
    <location>
        <begin position="504"/>
        <end position="523"/>
    </location>
</feature>
<feature type="domain" description="Protein kinase" evidence="21">
    <location>
        <begin position="634"/>
        <end position="914"/>
    </location>
</feature>
<keyword evidence="16" id="KW-0675">Receptor</keyword>
<keyword evidence="5" id="KW-0433">Leucine-rich repeat</keyword>
<dbReference type="InterPro" id="IPR032675">
    <property type="entry name" value="LRR_dom_sf"/>
</dbReference>
<gene>
    <name evidence="22" type="ORF">H5410_034114</name>
</gene>
<evidence type="ECO:0000256" key="10">
    <source>
        <dbReference type="ARBA" id="ARBA00022741"/>
    </source>
</evidence>
<keyword evidence="8" id="KW-0732">Signal</keyword>
<dbReference type="FunFam" id="3.30.200.20:FF:000226">
    <property type="entry name" value="receptor protein kinase TMK1"/>
    <property type="match status" value="1"/>
</dbReference>
<evidence type="ECO:0000256" key="15">
    <source>
        <dbReference type="ARBA" id="ARBA00023157"/>
    </source>
</evidence>
<keyword evidence="15" id="KW-1015">Disulfide bond</keyword>
<dbReference type="PANTHER" id="PTHR47986">
    <property type="entry name" value="OSJNBA0070M12.3 PROTEIN"/>
    <property type="match status" value="1"/>
</dbReference>
<feature type="transmembrane region" description="Helical" evidence="20">
    <location>
        <begin position="534"/>
        <end position="555"/>
    </location>
</feature>
<dbReference type="InterPro" id="IPR001245">
    <property type="entry name" value="Ser-Thr/Tyr_kinase_cat_dom"/>
</dbReference>
<keyword evidence="4" id="KW-0723">Serine/threonine-protein kinase</keyword>
<dbReference type="Pfam" id="PF08263">
    <property type="entry name" value="LRRNT_2"/>
    <property type="match status" value="2"/>
</dbReference>
<evidence type="ECO:0000256" key="20">
    <source>
        <dbReference type="SAM" id="Phobius"/>
    </source>
</evidence>
<reference evidence="22 23" key="1">
    <citation type="submission" date="2020-09" db="EMBL/GenBank/DDBJ databases">
        <title>De no assembly of potato wild relative species, Solanum commersonii.</title>
        <authorList>
            <person name="Cho K."/>
        </authorList>
    </citation>
    <scope>NUCLEOTIDE SEQUENCE [LARGE SCALE GENOMIC DNA]</scope>
    <source>
        <strain evidence="22">LZ3.2</strain>
        <tissue evidence="22">Leaf</tissue>
    </source>
</reference>
<keyword evidence="3" id="KW-1003">Cell membrane</keyword>
<feature type="binding site" evidence="18">
    <location>
        <position position="662"/>
    </location>
    <ligand>
        <name>ATP</name>
        <dbReference type="ChEBI" id="CHEBI:30616"/>
    </ligand>
</feature>
<dbReference type="InterPro" id="IPR017441">
    <property type="entry name" value="Protein_kinase_ATP_BS"/>
</dbReference>
<evidence type="ECO:0000256" key="4">
    <source>
        <dbReference type="ARBA" id="ARBA00022527"/>
    </source>
</evidence>
<keyword evidence="6" id="KW-0808">Transferase</keyword>
<keyword evidence="23" id="KW-1185">Reference proteome</keyword>
<evidence type="ECO:0000313" key="22">
    <source>
        <dbReference type="EMBL" id="KAG5602744.1"/>
    </source>
</evidence>
<dbReference type="GO" id="GO:0050832">
    <property type="term" value="P:defense response to fungus"/>
    <property type="evidence" value="ECO:0007669"/>
    <property type="project" value="UniProtKB-ARBA"/>
</dbReference>